<dbReference type="PANTHER" id="PTHR10606">
    <property type="entry name" value="6-PHOSPHOFRUCTO-2-KINASE/FRUCTOSE-2,6-BISPHOSPHATASE"/>
    <property type="match status" value="1"/>
</dbReference>
<dbReference type="Proteomes" id="UP000095283">
    <property type="component" value="Unplaced"/>
</dbReference>
<dbReference type="GO" id="GO:0005829">
    <property type="term" value="C:cytosol"/>
    <property type="evidence" value="ECO:0007669"/>
    <property type="project" value="TreeGrafter"/>
</dbReference>
<dbReference type="GO" id="GO:0003873">
    <property type="term" value="F:6-phosphofructo-2-kinase activity"/>
    <property type="evidence" value="ECO:0007669"/>
    <property type="project" value="InterPro"/>
</dbReference>
<dbReference type="GO" id="GO:0006003">
    <property type="term" value="P:fructose 2,6-bisphosphate metabolic process"/>
    <property type="evidence" value="ECO:0007669"/>
    <property type="project" value="InterPro"/>
</dbReference>
<dbReference type="GO" id="GO:0005524">
    <property type="term" value="F:ATP binding"/>
    <property type="evidence" value="ECO:0007669"/>
    <property type="project" value="UniProtKB-KW"/>
</dbReference>
<keyword evidence="4" id="KW-1185">Reference proteome</keyword>
<keyword evidence="2" id="KW-0067">ATP-binding</keyword>
<dbReference type="PANTHER" id="PTHR10606:SF70">
    <property type="entry name" value="6-PHOSPHOFRUCTO-2-KINASE DOMAIN-CONTAINING PROTEIN"/>
    <property type="match status" value="1"/>
</dbReference>
<evidence type="ECO:0000313" key="4">
    <source>
        <dbReference type="Proteomes" id="UP000095283"/>
    </source>
</evidence>
<dbReference type="AlphaFoldDB" id="A0A1I7X7H1"/>
<evidence type="ECO:0000256" key="1">
    <source>
        <dbReference type="ARBA" id="ARBA00022741"/>
    </source>
</evidence>
<dbReference type="WBParaSite" id="Hba_13520">
    <property type="protein sequence ID" value="Hba_13520"/>
    <property type="gene ID" value="Hba_13520"/>
</dbReference>
<dbReference type="Gene3D" id="3.40.50.300">
    <property type="entry name" value="P-loop containing nucleotide triphosphate hydrolases"/>
    <property type="match status" value="1"/>
</dbReference>
<evidence type="ECO:0000313" key="5">
    <source>
        <dbReference type="WBParaSite" id="Hba_13520"/>
    </source>
</evidence>
<dbReference type="GO" id="GO:0006000">
    <property type="term" value="P:fructose metabolic process"/>
    <property type="evidence" value="ECO:0007669"/>
    <property type="project" value="InterPro"/>
</dbReference>
<dbReference type="InterPro" id="IPR013079">
    <property type="entry name" value="6Phosfructo_kin"/>
</dbReference>
<dbReference type="InterPro" id="IPR027417">
    <property type="entry name" value="P-loop_NTPase"/>
</dbReference>
<dbReference type="InterPro" id="IPR003094">
    <property type="entry name" value="6Pfruct_kin"/>
</dbReference>
<accession>A0A1I7X7H1</accession>
<protein>
    <submittedName>
        <fullName evidence="5">6PF2K domain-containing protein</fullName>
    </submittedName>
</protein>
<dbReference type="Pfam" id="PF01591">
    <property type="entry name" value="6PF2K"/>
    <property type="match status" value="1"/>
</dbReference>
<reference evidence="5" key="1">
    <citation type="submission" date="2016-11" db="UniProtKB">
        <authorList>
            <consortium name="WormBaseParasite"/>
        </authorList>
    </citation>
    <scope>IDENTIFICATION</scope>
</reference>
<name>A0A1I7X7H1_HETBA</name>
<dbReference type="GO" id="GO:0004331">
    <property type="term" value="F:fructose-2,6-bisphosphate 2-phosphatase activity"/>
    <property type="evidence" value="ECO:0007669"/>
    <property type="project" value="TreeGrafter"/>
</dbReference>
<proteinExistence type="predicted"/>
<evidence type="ECO:0000259" key="3">
    <source>
        <dbReference type="Pfam" id="PF01591"/>
    </source>
</evidence>
<keyword evidence="1" id="KW-0547">Nucleotide-binding</keyword>
<feature type="domain" description="6-phosphofructo-2-kinase" evidence="3">
    <location>
        <begin position="10"/>
        <end position="85"/>
    </location>
</feature>
<organism evidence="4 5">
    <name type="scientific">Heterorhabditis bacteriophora</name>
    <name type="common">Entomopathogenic nematode worm</name>
    <dbReference type="NCBI Taxonomy" id="37862"/>
    <lineage>
        <taxon>Eukaryota</taxon>
        <taxon>Metazoa</taxon>
        <taxon>Ecdysozoa</taxon>
        <taxon>Nematoda</taxon>
        <taxon>Chromadorea</taxon>
        <taxon>Rhabditida</taxon>
        <taxon>Rhabditina</taxon>
        <taxon>Rhabditomorpha</taxon>
        <taxon>Strongyloidea</taxon>
        <taxon>Heterorhabditidae</taxon>
        <taxon>Heterorhabditis</taxon>
    </lineage>
</organism>
<evidence type="ECO:0000256" key="2">
    <source>
        <dbReference type="ARBA" id="ARBA00022840"/>
    </source>
</evidence>
<sequence>MLLVRLFNNNNECARLAIEDMGRYLDSKEGEVAYFKILDATNTTRARRRLLVDFCKRADRDPAFRVFFIESVCDDPDIINSNITVSFETIKNTSTFNLLLLICSWF</sequence>